<dbReference type="PANTHER" id="PTHR12598">
    <property type="entry name" value="COPPER HOMEOSTASIS PROTEIN CUTC"/>
    <property type="match status" value="1"/>
</dbReference>
<dbReference type="GO" id="GO:0005737">
    <property type="term" value="C:cytoplasm"/>
    <property type="evidence" value="ECO:0007669"/>
    <property type="project" value="UniProtKB-SubCell"/>
</dbReference>
<dbReference type="InterPro" id="IPR005627">
    <property type="entry name" value="CutC-like"/>
</dbReference>
<dbReference type="Pfam" id="PF03932">
    <property type="entry name" value="CutC"/>
    <property type="match status" value="1"/>
</dbReference>
<name>A0A916Q4N3_9FIRM</name>
<proteinExistence type="inferred from homology"/>
<evidence type="ECO:0000313" key="3">
    <source>
        <dbReference type="EMBL" id="GFO84328.1"/>
    </source>
</evidence>
<dbReference type="InterPro" id="IPR036822">
    <property type="entry name" value="CutC-like_dom_sf"/>
</dbReference>
<keyword evidence="4" id="KW-1185">Reference proteome</keyword>
<dbReference type="PANTHER" id="PTHR12598:SF0">
    <property type="entry name" value="COPPER HOMEOSTASIS PROTEIN CUTC HOMOLOG"/>
    <property type="match status" value="1"/>
</dbReference>
<dbReference type="RefSeq" id="WP_201310076.1">
    <property type="nucleotide sequence ID" value="NZ_BLYI01000014.1"/>
</dbReference>
<evidence type="ECO:0000256" key="2">
    <source>
        <dbReference type="HAMAP-Rule" id="MF_00795"/>
    </source>
</evidence>
<dbReference type="AlphaFoldDB" id="A0A916Q4N3"/>
<dbReference type="Proteomes" id="UP000613208">
    <property type="component" value="Unassembled WGS sequence"/>
</dbReference>
<dbReference type="GO" id="GO:0005507">
    <property type="term" value="F:copper ion binding"/>
    <property type="evidence" value="ECO:0007669"/>
    <property type="project" value="TreeGrafter"/>
</dbReference>
<dbReference type="Gene3D" id="3.20.20.380">
    <property type="entry name" value="Copper homeostasis (CutC) domain"/>
    <property type="match status" value="1"/>
</dbReference>
<dbReference type="SUPFAM" id="SSF110395">
    <property type="entry name" value="CutC-like"/>
    <property type="match status" value="1"/>
</dbReference>
<gene>
    <name evidence="2 3" type="primary">cutC</name>
    <name evidence="3" type="ORF">ANBU17_06750</name>
</gene>
<comment type="caution">
    <text evidence="3">The sequence shown here is derived from an EMBL/GenBank/DDBJ whole genome shotgun (WGS) entry which is preliminary data.</text>
</comment>
<organism evidence="3 4">
    <name type="scientific">Anaerostipes butyraticus</name>
    <dbReference type="NCBI Taxonomy" id="645466"/>
    <lineage>
        <taxon>Bacteria</taxon>
        <taxon>Bacillati</taxon>
        <taxon>Bacillota</taxon>
        <taxon>Clostridia</taxon>
        <taxon>Lachnospirales</taxon>
        <taxon>Lachnospiraceae</taxon>
        <taxon>Anaerostipes</taxon>
    </lineage>
</organism>
<accession>A0A916Q4N3</accession>
<protein>
    <recommendedName>
        <fullName evidence="2">PF03932 family protein CutC</fullName>
    </recommendedName>
</protein>
<reference evidence="3" key="1">
    <citation type="submission" date="2020-06" db="EMBL/GenBank/DDBJ databases">
        <title>Characterization of fructooligosaccharide metabolism and fructooligosaccharide-degrading enzymes in human commensal butyrate producers.</title>
        <authorList>
            <person name="Tanno H."/>
            <person name="Fujii T."/>
            <person name="Hirano K."/>
            <person name="Maeno S."/>
            <person name="Tonozuka T."/>
            <person name="Sakamoto M."/>
            <person name="Ohkuma M."/>
            <person name="Tochio T."/>
            <person name="Endo A."/>
        </authorList>
    </citation>
    <scope>NUCLEOTIDE SEQUENCE</scope>
    <source>
        <strain evidence="3">JCM 17466</strain>
    </source>
</reference>
<comment type="subcellular location">
    <subcellularLocation>
        <location evidence="2">Cytoplasm</location>
    </subcellularLocation>
</comment>
<sequence>MLEVCCGSFEDALIVHECGGKRIELNSALPLGGLTPSLGSLILVKQYTDLEVVSMVRAREAGFCYRPYQYEQMLEDLKLLLAYGTDGAVFGFLTEDREIDEQRTKEFVQIIHDEGAKAVFHRAFDCVKDPYQAMETLIDLGVDRVLTSGMEKTAEEGLPLLRELQSRYGGRIEILPGSGINEENAVRIMQEAGVSQVHSSCKGISEDPTTAGEKVSFAADGGENLSYGHVSPEKVEAMLKVCL</sequence>
<evidence type="ECO:0000256" key="1">
    <source>
        <dbReference type="ARBA" id="ARBA00007768"/>
    </source>
</evidence>
<comment type="caution">
    <text evidence="2">Once thought to be involved in copper homeostasis, experiments in E.coli have shown this is not the case.</text>
</comment>
<comment type="similarity">
    <text evidence="1 2">Belongs to the CutC family.</text>
</comment>
<dbReference type="HAMAP" id="MF_00795">
    <property type="entry name" value="CutC"/>
    <property type="match status" value="1"/>
</dbReference>
<dbReference type="EMBL" id="BLYI01000014">
    <property type="protein sequence ID" value="GFO84328.1"/>
    <property type="molecule type" value="Genomic_DNA"/>
</dbReference>
<keyword evidence="2" id="KW-0963">Cytoplasm</keyword>
<evidence type="ECO:0000313" key="4">
    <source>
        <dbReference type="Proteomes" id="UP000613208"/>
    </source>
</evidence>